<keyword evidence="1" id="KW-0812">Transmembrane</keyword>
<proteinExistence type="predicted"/>
<feature type="transmembrane region" description="Helical" evidence="1">
    <location>
        <begin position="375"/>
        <end position="396"/>
    </location>
</feature>
<name>A0A423X3R0_9PEZI</name>
<keyword evidence="1" id="KW-0472">Membrane</keyword>
<sequence>MDKSVDIDPLLMETDVLPTKRASLPKNFTLYMWRLWIETYNELRYDLKPTRLWRTVVEYYMWFLFSIWALGIIIFSILFPIALSASWEAAKYLNQDYCAPDGSFSLEVTNPWRPAWAFQIVLGMGSLNFTQAKAIDIVWDIVVGRFGQAILAYYSWKAFAAYVRVSMEYAPITYSSFRTSFMQGETSFRSTVRMIRDFTSRRGLRSKTAMVFMVTTMVFVMVFPTLASAMTGYTAKNEAVIKLADSTQTPFAEFFERLDYTIHDAYRVNLTADFHVISHADMSHYLLMDYIPQYGIRNDTPSNWSWIGLWPENIDHIELQSPTLDITVYDGKVSDEAFLCTQNNETYSLPYISEHAVCQPATTSLKQTYQWGFSVLQLEVTLILLTFWTFGVWIMWLRAHLELTSRGKHEVPHGLKAVLYLADSIRDDFDSIGEEAESLSDEELRRHAKEQLGGGKVKIEAPESQTRYSLRRSLWHWLKTNSLWTLAFTRSGNIV</sequence>
<keyword evidence="3" id="KW-1185">Reference proteome</keyword>
<dbReference type="STRING" id="356882.A0A423X3R0"/>
<evidence type="ECO:0000256" key="1">
    <source>
        <dbReference type="SAM" id="Phobius"/>
    </source>
</evidence>
<keyword evidence="1" id="KW-1133">Transmembrane helix</keyword>
<dbReference type="AlphaFoldDB" id="A0A423X3R0"/>
<protein>
    <submittedName>
        <fullName evidence="2">Uncharacterized protein</fullName>
    </submittedName>
</protein>
<comment type="caution">
    <text evidence="2">The sequence shown here is derived from an EMBL/GenBank/DDBJ whole genome shotgun (WGS) entry which is preliminary data.</text>
</comment>
<dbReference type="EMBL" id="LKEA01000003">
    <property type="protein sequence ID" value="ROW10428.1"/>
    <property type="molecule type" value="Genomic_DNA"/>
</dbReference>
<dbReference type="OrthoDB" id="3903561at2759"/>
<feature type="transmembrane region" description="Helical" evidence="1">
    <location>
        <begin position="209"/>
        <end position="227"/>
    </location>
</feature>
<accession>A0A423X3R0</accession>
<dbReference type="Proteomes" id="UP000283895">
    <property type="component" value="Unassembled WGS sequence"/>
</dbReference>
<evidence type="ECO:0000313" key="3">
    <source>
        <dbReference type="Proteomes" id="UP000283895"/>
    </source>
</evidence>
<feature type="transmembrane region" description="Helical" evidence="1">
    <location>
        <begin position="59"/>
        <end position="83"/>
    </location>
</feature>
<gene>
    <name evidence="2" type="ORF">VMCG_01603</name>
</gene>
<reference evidence="2 3" key="1">
    <citation type="submission" date="2015-09" db="EMBL/GenBank/DDBJ databases">
        <title>Host preference determinants of Valsa canker pathogens revealed by comparative genomics.</title>
        <authorList>
            <person name="Yin Z."/>
            <person name="Huang L."/>
        </authorList>
    </citation>
    <scope>NUCLEOTIDE SEQUENCE [LARGE SCALE GENOMIC DNA]</scope>
    <source>
        <strain evidence="2 3">03-1</strain>
    </source>
</reference>
<evidence type="ECO:0000313" key="2">
    <source>
        <dbReference type="EMBL" id="ROW10428.1"/>
    </source>
</evidence>
<organism evidence="2 3">
    <name type="scientific">Cytospora schulzeri</name>
    <dbReference type="NCBI Taxonomy" id="448051"/>
    <lineage>
        <taxon>Eukaryota</taxon>
        <taxon>Fungi</taxon>
        <taxon>Dikarya</taxon>
        <taxon>Ascomycota</taxon>
        <taxon>Pezizomycotina</taxon>
        <taxon>Sordariomycetes</taxon>
        <taxon>Sordariomycetidae</taxon>
        <taxon>Diaporthales</taxon>
        <taxon>Cytosporaceae</taxon>
        <taxon>Cytospora</taxon>
    </lineage>
</organism>